<dbReference type="InterPro" id="IPR015443">
    <property type="entry name" value="Aldose_1-epimerase"/>
</dbReference>
<evidence type="ECO:0000256" key="4">
    <source>
        <dbReference type="ARBA" id="ARBA00013185"/>
    </source>
</evidence>
<evidence type="ECO:0000313" key="12">
    <source>
        <dbReference type="EMBL" id="CAG6395878.1"/>
    </source>
</evidence>
<comment type="catalytic activity">
    <reaction evidence="1 8">
        <text>alpha-D-glucose = beta-D-glucose</text>
        <dbReference type="Rhea" id="RHEA:10264"/>
        <dbReference type="ChEBI" id="CHEBI:15903"/>
        <dbReference type="ChEBI" id="CHEBI:17925"/>
        <dbReference type="EC" id="5.1.3.3"/>
    </reaction>
</comment>
<accession>A0A9W4DTQ6</accession>
<feature type="binding site" evidence="11">
    <location>
        <begin position="180"/>
        <end position="182"/>
    </location>
    <ligand>
        <name>beta-D-galactose</name>
        <dbReference type="ChEBI" id="CHEBI:27667"/>
    </ligand>
</feature>
<dbReference type="Gene3D" id="2.70.98.10">
    <property type="match status" value="1"/>
</dbReference>
<reference evidence="12" key="1">
    <citation type="submission" date="2021-05" db="EMBL/GenBank/DDBJ databases">
        <authorList>
            <person name="Arsene-Ploetze F."/>
        </authorList>
    </citation>
    <scope>NUCLEOTIDE SEQUENCE</scope>
    <source>
        <strain evidence="12">DSM 42138</strain>
    </source>
</reference>
<name>A0A9W4DTQ6_9ACTN</name>
<sequence>MPTVTRSTGGALPDGREVEHWHLAAGPITVELLDLGASLHSVRCPDRVGRIAEVVVSPLHIADRFGAARYFGATIGRYANRIGGALLPLHGSMLPLSANENGHTLHGGEDGFDLRSWSARPAGDGTVAGVEFTLVSPAGDQGFPGRLEATVTYTLSDEGALAIDYAATSDALTVVNLTNHAYWNLAAGEDETVLDHELQVAADHYTRVDPSLLPLPGPHEAVAGTPFDLREPAGLRRALASGNEQIRMAGAGFDHNWVLRARTPGTVATAAVLSHPGSGRRLECLTTEPGLQVYTGNHFDSSFPDPRGRPVPRYGGIALETQHFPDAPHRPDFPSSWLGPGDVYRSTTVYRFGLRQ</sequence>
<evidence type="ECO:0000256" key="9">
    <source>
        <dbReference type="PIRSR" id="PIRSR005096-1"/>
    </source>
</evidence>
<dbReference type="SUPFAM" id="SSF74650">
    <property type="entry name" value="Galactose mutarotase-like"/>
    <property type="match status" value="1"/>
</dbReference>
<dbReference type="GO" id="GO:0006006">
    <property type="term" value="P:glucose metabolic process"/>
    <property type="evidence" value="ECO:0007669"/>
    <property type="project" value="TreeGrafter"/>
</dbReference>
<proteinExistence type="inferred from homology"/>
<evidence type="ECO:0000256" key="7">
    <source>
        <dbReference type="ARBA" id="ARBA00023277"/>
    </source>
</evidence>
<dbReference type="PROSITE" id="PS00545">
    <property type="entry name" value="ALDOSE_1_EPIMERASE"/>
    <property type="match status" value="1"/>
</dbReference>
<feature type="binding site" evidence="10">
    <location>
        <position position="254"/>
    </location>
    <ligand>
        <name>beta-D-galactose</name>
        <dbReference type="ChEBI" id="CHEBI:27667"/>
    </ligand>
</feature>
<comment type="pathway">
    <text evidence="2 8">Carbohydrate metabolism; hexose metabolism.</text>
</comment>
<evidence type="ECO:0000313" key="13">
    <source>
        <dbReference type="Proteomes" id="UP001152519"/>
    </source>
</evidence>
<dbReference type="PANTHER" id="PTHR10091:SF0">
    <property type="entry name" value="GALACTOSE MUTAROTASE"/>
    <property type="match status" value="1"/>
</dbReference>
<dbReference type="GO" id="GO:0004034">
    <property type="term" value="F:aldose 1-epimerase activity"/>
    <property type="evidence" value="ECO:0007669"/>
    <property type="project" value="UniProtKB-EC"/>
</dbReference>
<feature type="active site" description="Proton donor" evidence="9">
    <location>
        <position position="180"/>
    </location>
</feature>
<evidence type="ECO:0000256" key="11">
    <source>
        <dbReference type="PIRSR" id="PIRSR005096-3"/>
    </source>
</evidence>
<dbReference type="CDD" id="cd09019">
    <property type="entry name" value="galactose_mutarotase_like"/>
    <property type="match status" value="1"/>
</dbReference>
<evidence type="ECO:0000256" key="10">
    <source>
        <dbReference type="PIRSR" id="PIRSR005096-2"/>
    </source>
</evidence>
<evidence type="ECO:0000256" key="8">
    <source>
        <dbReference type="PIRNR" id="PIRNR005096"/>
    </source>
</evidence>
<evidence type="ECO:0000256" key="3">
    <source>
        <dbReference type="ARBA" id="ARBA00006206"/>
    </source>
</evidence>
<protein>
    <recommendedName>
        <fullName evidence="5 8">Aldose 1-epimerase</fullName>
        <ecNumber evidence="4 8">5.1.3.3</ecNumber>
    </recommendedName>
</protein>
<dbReference type="Pfam" id="PF01263">
    <property type="entry name" value="Aldose_epim"/>
    <property type="match status" value="1"/>
</dbReference>
<comment type="caution">
    <text evidence="12">The sequence shown here is derived from an EMBL/GenBank/DDBJ whole genome shotgun (WGS) entry which is preliminary data.</text>
</comment>
<evidence type="ECO:0000256" key="2">
    <source>
        <dbReference type="ARBA" id="ARBA00005028"/>
    </source>
</evidence>
<dbReference type="AlphaFoldDB" id="A0A9W4DTQ6"/>
<dbReference type="InterPro" id="IPR018052">
    <property type="entry name" value="Ald1_epimerase_CS"/>
</dbReference>
<keyword evidence="7 8" id="KW-0119">Carbohydrate metabolism</keyword>
<dbReference type="GO" id="GO:0005737">
    <property type="term" value="C:cytoplasm"/>
    <property type="evidence" value="ECO:0007669"/>
    <property type="project" value="TreeGrafter"/>
</dbReference>
<dbReference type="InterPro" id="IPR011013">
    <property type="entry name" value="Gal_mutarotase_sf_dom"/>
</dbReference>
<dbReference type="InterPro" id="IPR008183">
    <property type="entry name" value="Aldose_1/G6P_1-epimerase"/>
</dbReference>
<evidence type="ECO:0000256" key="1">
    <source>
        <dbReference type="ARBA" id="ARBA00001614"/>
    </source>
</evidence>
<dbReference type="Proteomes" id="UP001152519">
    <property type="component" value="Unassembled WGS sequence"/>
</dbReference>
<dbReference type="InterPro" id="IPR047215">
    <property type="entry name" value="Galactose_mutarotase-like"/>
</dbReference>
<organism evidence="12 13">
    <name type="scientific">Actinacidiphila cocklensis</name>
    <dbReference type="NCBI Taxonomy" id="887465"/>
    <lineage>
        <taxon>Bacteria</taxon>
        <taxon>Bacillati</taxon>
        <taxon>Actinomycetota</taxon>
        <taxon>Actinomycetes</taxon>
        <taxon>Kitasatosporales</taxon>
        <taxon>Streptomycetaceae</taxon>
        <taxon>Actinacidiphila</taxon>
    </lineage>
</organism>
<keyword evidence="6 8" id="KW-0413">Isomerase</keyword>
<evidence type="ECO:0000256" key="6">
    <source>
        <dbReference type="ARBA" id="ARBA00023235"/>
    </source>
</evidence>
<evidence type="ECO:0000256" key="5">
    <source>
        <dbReference type="ARBA" id="ARBA00014165"/>
    </source>
</evidence>
<dbReference type="NCBIfam" id="NF008277">
    <property type="entry name" value="PRK11055.1"/>
    <property type="match status" value="1"/>
</dbReference>
<feature type="active site" description="Proton acceptor" evidence="9">
    <location>
        <position position="320"/>
    </location>
</feature>
<gene>
    <name evidence="12" type="ORF">SCOCK_370029</name>
</gene>
<keyword evidence="13" id="KW-1185">Reference proteome</keyword>
<dbReference type="PANTHER" id="PTHR10091">
    <property type="entry name" value="ALDOSE-1-EPIMERASE"/>
    <property type="match status" value="1"/>
</dbReference>
<dbReference type="GO" id="GO:0033499">
    <property type="term" value="P:galactose catabolic process via UDP-galactose, Leloir pathway"/>
    <property type="evidence" value="ECO:0007669"/>
    <property type="project" value="TreeGrafter"/>
</dbReference>
<dbReference type="RefSeq" id="WP_251493354.1">
    <property type="nucleotide sequence ID" value="NZ_CAJSLV010000067.1"/>
</dbReference>
<comment type="similarity">
    <text evidence="3 8">Belongs to the aldose epimerase family.</text>
</comment>
<dbReference type="EMBL" id="CAJSLV010000067">
    <property type="protein sequence ID" value="CAG6395878.1"/>
    <property type="molecule type" value="Genomic_DNA"/>
</dbReference>
<dbReference type="EC" id="5.1.3.3" evidence="4 8"/>
<dbReference type="PIRSF" id="PIRSF005096">
    <property type="entry name" value="GALM"/>
    <property type="match status" value="1"/>
</dbReference>
<feature type="binding site" evidence="11">
    <location>
        <begin position="80"/>
        <end position="81"/>
    </location>
    <ligand>
        <name>beta-D-galactose</name>
        <dbReference type="ChEBI" id="CHEBI:27667"/>
    </ligand>
</feature>
<dbReference type="InterPro" id="IPR014718">
    <property type="entry name" value="GH-type_carb-bd"/>
</dbReference>
<dbReference type="GO" id="GO:0030246">
    <property type="term" value="F:carbohydrate binding"/>
    <property type="evidence" value="ECO:0007669"/>
    <property type="project" value="InterPro"/>
</dbReference>